<sequence length="103" mass="11536">MLPLAGLLFNVISGLVIDKAQSLAKEHVEKMIDDILPDEARNELEEILADDLEHPFENIKDALSGAVEGKLPIPFKDGKFLPIEIEFKVRFDPNTKEIKIIQG</sequence>
<organism evidence="1 2">
    <name type="scientific">Marine Group I thaumarchaeote</name>
    <dbReference type="NCBI Taxonomy" id="2511932"/>
    <lineage>
        <taxon>Archaea</taxon>
        <taxon>Nitrososphaerota</taxon>
        <taxon>Marine Group I</taxon>
    </lineage>
</organism>
<name>A0A7K4MWT3_9ARCH</name>
<evidence type="ECO:0000313" key="1">
    <source>
        <dbReference type="EMBL" id="NWJ57828.1"/>
    </source>
</evidence>
<comment type="caution">
    <text evidence="1">The sequence shown here is derived from an EMBL/GenBank/DDBJ whole genome shotgun (WGS) entry which is preliminary data.</text>
</comment>
<protein>
    <submittedName>
        <fullName evidence="1">Uncharacterized protein</fullName>
    </submittedName>
</protein>
<dbReference type="EMBL" id="JACATH010000017">
    <property type="protein sequence ID" value="NWJ57828.1"/>
    <property type="molecule type" value="Genomic_DNA"/>
</dbReference>
<reference evidence="1 2" key="1">
    <citation type="journal article" date="2019" name="Environ. Microbiol.">
        <title>Genomics insights into ecotype formation of ammonia-oxidizing archaea in the deep ocean.</title>
        <authorList>
            <person name="Wang Y."/>
            <person name="Huang J.M."/>
            <person name="Cui G.J."/>
            <person name="Nunoura T."/>
            <person name="Takaki Y."/>
            <person name="Li W.L."/>
            <person name="Li J."/>
            <person name="Gao Z.M."/>
            <person name="Takai K."/>
            <person name="Zhang A.Q."/>
            <person name="Stepanauskas R."/>
        </authorList>
    </citation>
    <scope>NUCLEOTIDE SEQUENCE [LARGE SCALE GENOMIC DNA]</scope>
    <source>
        <strain evidence="1 2">L15a</strain>
    </source>
</reference>
<gene>
    <name evidence="1" type="ORF">HX858_08825</name>
</gene>
<accession>A0A7K4MWT3</accession>
<evidence type="ECO:0000313" key="2">
    <source>
        <dbReference type="Proteomes" id="UP000575480"/>
    </source>
</evidence>
<proteinExistence type="predicted"/>
<dbReference type="AlphaFoldDB" id="A0A7K4MWT3"/>
<dbReference type="Proteomes" id="UP000575480">
    <property type="component" value="Unassembled WGS sequence"/>
</dbReference>